<reference evidence="2" key="1">
    <citation type="submission" date="2020-12" db="EMBL/GenBank/DDBJ databases">
        <title>Metabolic potential, ecology and presence of endohyphal bacteria is reflected in genomic diversity of Mucoromycotina.</title>
        <authorList>
            <person name="Muszewska A."/>
            <person name="Okrasinska A."/>
            <person name="Steczkiewicz K."/>
            <person name="Drgas O."/>
            <person name="Orlowska M."/>
            <person name="Perlinska-Lenart U."/>
            <person name="Aleksandrzak-Piekarczyk T."/>
            <person name="Szatraj K."/>
            <person name="Zielenkiewicz U."/>
            <person name="Pilsyk S."/>
            <person name="Malc E."/>
            <person name="Mieczkowski P."/>
            <person name="Kruszewska J.S."/>
            <person name="Biernat P."/>
            <person name="Pawlowska J."/>
        </authorList>
    </citation>
    <scope>NUCLEOTIDE SEQUENCE</scope>
    <source>
        <strain evidence="2">CBS 226.32</strain>
    </source>
</reference>
<protein>
    <recommendedName>
        <fullName evidence="1">AMP-activated protein kinase glycogen-binding domain-containing protein</fullName>
    </recommendedName>
</protein>
<dbReference type="InterPro" id="IPR032640">
    <property type="entry name" value="AMPK1_CBM"/>
</dbReference>
<comment type="caution">
    <text evidence="2">The sequence shown here is derived from an EMBL/GenBank/DDBJ whole genome shotgun (WGS) entry which is preliminary data.</text>
</comment>
<accession>A0A8H7V624</accession>
<proteinExistence type="predicted"/>
<dbReference type="Pfam" id="PF16561">
    <property type="entry name" value="AMPK1_CBM"/>
    <property type="match status" value="1"/>
</dbReference>
<dbReference type="AlphaFoldDB" id="A0A8H7V624"/>
<dbReference type="SUPFAM" id="SSF81296">
    <property type="entry name" value="E set domains"/>
    <property type="match status" value="1"/>
</dbReference>
<keyword evidence="3" id="KW-1185">Reference proteome</keyword>
<dbReference type="Proteomes" id="UP000650833">
    <property type="component" value="Unassembled WGS sequence"/>
</dbReference>
<gene>
    <name evidence="2" type="ORF">INT46_000748</name>
</gene>
<feature type="non-terminal residue" evidence="2">
    <location>
        <position position="1"/>
    </location>
</feature>
<dbReference type="EMBL" id="JAEPRC010000252">
    <property type="protein sequence ID" value="KAG2202689.1"/>
    <property type="molecule type" value="Genomic_DNA"/>
</dbReference>
<sequence>TRKMPIQLHSQKGNELYHRSPEKLHKYSIFGANKAMNFAYIPISNIERNNRGFFAEPQQKDPSYYQKGLIKLGNAKSIDVPVWTLPTEKATHEAVTINNNNNNKNTSKTVNEVIFNCVFEANVDSLDPTVDIEYKFIVDGKWCYDMKMNYVKDKSGNINNIIYAQE</sequence>
<evidence type="ECO:0000313" key="3">
    <source>
        <dbReference type="Proteomes" id="UP000650833"/>
    </source>
</evidence>
<dbReference type="OrthoDB" id="5873279at2759"/>
<evidence type="ECO:0000259" key="1">
    <source>
        <dbReference type="Pfam" id="PF16561"/>
    </source>
</evidence>
<feature type="domain" description="AMP-activated protein kinase glycogen-binding" evidence="1">
    <location>
        <begin position="132"/>
        <end position="164"/>
    </location>
</feature>
<dbReference type="InterPro" id="IPR014756">
    <property type="entry name" value="Ig_E-set"/>
</dbReference>
<organism evidence="2 3">
    <name type="scientific">Mucor plumbeus</name>
    <dbReference type="NCBI Taxonomy" id="97098"/>
    <lineage>
        <taxon>Eukaryota</taxon>
        <taxon>Fungi</taxon>
        <taxon>Fungi incertae sedis</taxon>
        <taxon>Mucoromycota</taxon>
        <taxon>Mucoromycotina</taxon>
        <taxon>Mucoromycetes</taxon>
        <taxon>Mucorales</taxon>
        <taxon>Mucorineae</taxon>
        <taxon>Mucoraceae</taxon>
        <taxon>Mucor</taxon>
    </lineage>
</organism>
<evidence type="ECO:0000313" key="2">
    <source>
        <dbReference type="EMBL" id="KAG2202689.1"/>
    </source>
</evidence>
<name>A0A8H7V624_9FUNG</name>
<dbReference type="CDD" id="cd02859">
    <property type="entry name" value="E_set_AMPKbeta_like_N"/>
    <property type="match status" value="1"/>
</dbReference>
<dbReference type="InterPro" id="IPR013783">
    <property type="entry name" value="Ig-like_fold"/>
</dbReference>
<dbReference type="Gene3D" id="2.60.40.10">
    <property type="entry name" value="Immunoglobulins"/>
    <property type="match status" value="1"/>
</dbReference>